<feature type="transmembrane region" description="Helical" evidence="1">
    <location>
        <begin position="6"/>
        <end position="28"/>
    </location>
</feature>
<dbReference type="OMA" id="APSICAY"/>
<accession>A0A1L9UYZ0</accession>
<feature type="transmembrane region" description="Helical" evidence="1">
    <location>
        <begin position="207"/>
        <end position="233"/>
    </location>
</feature>
<feature type="transmembrane region" description="Helical" evidence="1">
    <location>
        <begin position="296"/>
        <end position="316"/>
    </location>
</feature>
<dbReference type="AlphaFoldDB" id="A0A1L9UYZ0"/>
<dbReference type="Proteomes" id="UP000184499">
    <property type="component" value="Unassembled WGS sequence"/>
</dbReference>
<feature type="transmembrane region" description="Helical" evidence="1">
    <location>
        <begin position="362"/>
        <end position="383"/>
    </location>
</feature>
<dbReference type="SUPFAM" id="SSF103473">
    <property type="entry name" value="MFS general substrate transporter"/>
    <property type="match status" value="1"/>
</dbReference>
<dbReference type="VEuPathDB" id="FungiDB:ASPBRDRAFT_24601"/>
<feature type="transmembrane region" description="Helical" evidence="1">
    <location>
        <begin position="336"/>
        <end position="355"/>
    </location>
</feature>
<evidence type="ECO:0000256" key="1">
    <source>
        <dbReference type="SAM" id="Phobius"/>
    </source>
</evidence>
<feature type="transmembrane region" description="Helical" evidence="1">
    <location>
        <begin position="167"/>
        <end position="187"/>
    </location>
</feature>
<evidence type="ECO:0008006" key="4">
    <source>
        <dbReference type="Google" id="ProtNLM"/>
    </source>
</evidence>
<sequence>MSPLWIALVSFANMFSVGTFYALSVLQVQLPRLVGTSDAWSFAPFGVVCLGLTVGVATCASMIAQRGADVTAASGTTLWGFAVIGAGFSLTRLRFEYMLLCFLFGGVGVGWTYLAVVVMVGQGFPHLPLARSAIGPIGFSSGAATCFYLSCALPLSAVDADRVGQALTLAGGAFVAVGGATQLLMPGSTNNGQCNSPKTSLSRSERFFSMLLFFNALPGMTVFGALAPLASIYADGKRGDDSMTLLLPYSMLALASGGVLAPTISAYLGARHAFVALLCLRGAFLVLLSQFEEESMLGLGAVVTILFAHGAGFSILPGLVKAQSTPPGLFLRSYGRVLVTWGVAGIVGCTLHTALSSSIGSISAASLVLGLLTSAFGILLHIMPSLGGEFLA</sequence>
<name>A0A1L9UYZ0_ASPBC</name>
<reference evidence="3" key="1">
    <citation type="journal article" date="2017" name="Genome Biol.">
        <title>Comparative genomics reveals high biological diversity and specific adaptations in the industrially and medically important fungal genus Aspergillus.</title>
        <authorList>
            <person name="de Vries R.P."/>
            <person name="Riley R."/>
            <person name="Wiebenga A."/>
            <person name="Aguilar-Osorio G."/>
            <person name="Amillis S."/>
            <person name="Uchima C.A."/>
            <person name="Anderluh G."/>
            <person name="Asadollahi M."/>
            <person name="Askin M."/>
            <person name="Barry K."/>
            <person name="Battaglia E."/>
            <person name="Bayram O."/>
            <person name="Benocci T."/>
            <person name="Braus-Stromeyer S.A."/>
            <person name="Caldana C."/>
            <person name="Canovas D."/>
            <person name="Cerqueira G.C."/>
            <person name="Chen F."/>
            <person name="Chen W."/>
            <person name="Choi C."/>
            <person name="Clum A."/>
            <person name="Dos Santos R.A."/>
            <person name="Damasio A.R."/>
            <person name="Diallinas G."/>
            <person name="Emri T."/>
            <person name="Fekete E."/>
            <person name="Flipphi M."/>
            <person name="Freyberg S."/>
            <person name="Gallo A."/>
            <person name="Gournas C."/>
            <person name="Habgood R."/>
            <person name="Hainaut M."/>
            <person name="Harispe M.L."/>
            <person name="Henrissat B."/>
            <person name="Hilden K.S."/>
            <person name="Hope R."/>
            <person name="Hossain A."/>
            <person name="Karabika E."/>
            <person name="Karaffa L."/>
            <person name="Karanyi Z."/>
            <person name="Krasevec N."/>
            <person name="Kuo A."/>
            <person name="Kusch H."/>
            <person name="LaButti K."/>
            <person name="Lagendijk E.L."/>
            <person name="Lapidus A."/>
            <person name="Levasseur A."/>
            <person name="Lindquist E."/>
            <person name="Lipzen A."/>
            <person name="Logrieco A.F."/>
            <person name="MacCabe A."/>
            <person name="Maekelae M.R."/>
            <person name="Malavazi I."/>
            <person name="Melin P."/>
            <person name="Meyer V."/>
            <person name="Mielnichuk N."/>
            <person name="Miskei M."/>
            <person name="Molnar A.P."/>
            <person name="Mule G."/>
            <person name="Ngan C.Y."/>
            <person name="Orejas M."/>
            <person name="Orosz E."/>
            <person name="Ouedraogo J.P."/>
            <person name="Overkamp K.M."/>
            <person name="Park H.-S."/>
            <person name="Perrone G."/>
            <person name="Piumi F."/>
            <person name="Punt P.J."/>
            <person name="Ram A.F."/>
            <person name="Ramon A."/>
            <person name="Rauscher S."/>
            <person name="Record E."/>
            <person name="Riano-Pachon D.M."/>
            <person name="Robert V."/>
            <person name="Roehrig J."/>
            <person name="Ruller R."/>
            <person name="Salamov A."/>
            <person name="Salih N.S."/>
            <person name="Samson R.A."/>
            <person name="Sandor E."/>
            <person name="Sanguinetti M."/>
            <person name="Schuetze T."/>
            <person name="Sepcic K."/>
            <person name="Shelest E."/>
            <person name="Sherlock G."/>
            <person name="Sophianopoulou V."/>
            <person name="Squina F.M."/>
            <person name="Sun H."/>
            <person name="Susca A."/>
            <person name="Todd R.B."/>
            <person name="Tsang A."/>
            <person name="Unkles S.E."/>
            <person name="van de Wiele N."/>
            <person name="van Rossen-Uffink D."/>
            <person name="Oliveira J.V."/>
            <person name="Vesth T.C."/>
            <person name="Visser J."/>
            <person name="Yu J.-H."/>
            <person name="Zhou M."/>
            <person name="Andersen M.R."/>
            <person name="Archer D.B."/>
            <person name="Baker S.E."/>
            <person name="Benoit I."/>
            <person name="Brakhage A.A."/>
            <person name="Braus G.H."/>
            <person name="Fischer R."/>
            <person name="Frisvad J.C."/>
            <person name="Goldman G.H."/>
            <person name="Houbraken J."/>
            <person name="Oakley B."/>
            <person name="Pocsi I."/>
            <person name="Scazzocchio C."/>
            <person name="Seiboth B."/>
            <person name="vanKuyk P.A."/>
            <person name="Wortman J."/>
            <person name="Dyer P.S."/>
            <person name="Grigoriev I.V."/>
        </authorList>
    </citation>
    <scope>NUCLEOTIDE SEQUENCE [LARGE SCALE GENOMIC DNA]</scope>
    <source>
        <strain evidence="3">CBS 101740 / IMI 381727 / IBT 21946</strain>
    </source>
</reference>
<dbReference type="RefSeq" id="XP_067484133.1">
    <property type="nucleotide sequence ID" value="XM_067622064.1"/>
</dbReference>
<protein>
    <recommendedName>
        <fullName evidence="4">Major facilitator superfamily (MFS) profile domain-containing protein</fullName>
    </recommendedName>
</protein>
<organism evidence="2 3">
    <name type="scientific">Aspergillus brasiliensis (strain CBS 101740 / IMI 381727 / IBT 21946)</name>
    <dbReference type="NCBI Taxonomy" id="767769"/>
    <lineage>
        <taxon>Eukaryota</taxon>
        <taxon>Fungi</taxon>
        <taxon>Dikarya</taxon>
        <taxon>Ascomycota</taxon>
        <taxon>Pezizomycotina</taxon>
        <taxon>Eurotiomycetes</taxon>
        <taxon>Eurotiomycetidae</taxon>
        <taxon>Eurotiales</taxon>
        <taxon>Aspergillaceae</taxon>
        <taxon>Aspergillus</taxon>
        <taxon>Aspergillus subgen. Circumdati</taxon>
    </lineage>
</organism>
<dbReference type="EMBL" id="KV878679">
    <property type="protein sequence ID" value="OJJ76886.1"/>
    <property type="molecule type" value="Genomic_DNA"/>
</dbReference>
<feature type="transmembrane region" description="Helical" evidence="1">
    <location>
        <begin position="40"/>
        <end position="64"/>
    </location>
</feature>
<evidence type="ECO:0000313" key="2">
    <source>
        <dbReference type="EMBL" id="OJJ76886.1"/>
    </source>
</evidence>
<feature type="transmembrane region" description="Helical" evidence="1">
    <location>
        <begin position="245"/>
        <end position="264"/>
    </location>
</feature>
<feature type="transmembrane region" description="Helical" evidence="1">
    <location>
        <begin position="270"/>
        <end position="289"/>
    </location>
</feature>
<keyword evidence="1" id="KW-0472">Membrane</keyword>
<keyword evidence="1" id="KW-1133">Transmembrane helix</keyword>
<feature type="transmembrane region" description="Helical" evidence="1">
    <location>
        <begin position="70"/>
        <end position="90"/>
    </location>
</feature>
<dbReference type="OrthoDB" id="4510289at2759"/>
<dbReference type="InterPro" id="IPR036259">
    <property type="entry name" value="MFS_trans_sf"/>
</dbReference>
<proteinExistence type="predicted"/>
<keyword evidence="1" id="KW-0812">Transmembrane</keyword>
<evidence type="ECO:0000313" key="3">
    <source>
        <dbReference type="Proteomes" id="UP000184499"/>
    </source>
</evidence>
<feature type="transmembrane region" description="Helical" evidence="1">
    <location>
        <begin position="133"/>
        <end position="155"/>
    </location>
</feature>
<feature type="transmembrane region" description="Helical" evidence="1">
    <location>
        <begin position="97"/>
        <end position="121"/>
    </location>
</feature>
<gene>
    <name evidence="2" type="ORF">ASPBRDRAFT_24601</name>
</gene>
<keyword evidence="3" id="KW-1185">Reference proteome</keyword>
<dbReference type="GeneID" id="93574552"/>